<feature type="transmembrane region" description="Helical" evidence="8">
    <location>
        <begin position="79"/>
        <end position="111"/>
    </location>
</feature>
<evidence type="ECO:0000256" key="6">
    <source>
        <dbReference type="ARBA" id="ARBA00022989"/>
    </source>
</evidence>
<proteinExistence type="predicted"/>
<evidence type="ECO:0000313" key="9">
    <source>
        <dbReference type="EMBL" id="OHA01867.1"/>
    </source>
</evidence>
<feature type="transmembrane region" description="Helical" evidence="8">
    <location>
        <begin position="29"/>
        <end position="49"/>
    </location>
</feature>
<keyword evidence="7 8" id="KW-0472">Membrane</keyword>
<feature type="transmembrane region" description="Helical" evidence="8">
    <location>
        <begin position="56"/>
        <end position="73"/>
    </location>
</feature>
<evidence type="ECO:0000256" key="5">
    <source>
        <dbReference type="ARBA" id="ARBA00022692"/>
    </source>
</evidence>
<dbReference type="GO" id="GO:0016763">
    <property type="term" value="F:pentosyltransferase activity"/>
    <property type="evidence" value="ECO:0007669"/>
    <property type="project" value="TreeGrafter"/>
</dbReference>
<name>A0A1G2KR03_9BACT</name>
<feature type="transmembrane region" description="Helical" evidence="8">
    <location>
        <begin position="282"/>
        <end position="306"/>
    </location>
</feature>
<keyword evidence="6 8" id="KW-1133">Transmembrane helix</keyword>
<gene>
    <name evidence="9" type="ORF">A3C11_01480</name>
</gene>
<dbReference type="PANTHER" id="PTHR33908">
    <property type="entry name" value="MANNOSYLTRANSFERASE YKCB-RELATED"/>
    <property type="match status" value="1"/>
</dbReference>
<feature type="transmembrane region" description="Helical" evidence="8">
    <location>
        <begin position="123"/>
        <end position="144"/>
    </location>
</feature>
<evidence type="ECO:0000256" key="1">
    <source>
        <dbReference type="ARBA" id="ARBA00004651"/>
    </source>
</evidence>
<dbReference type="GO" id="GO:0009103">
    <property type="term" value="P:lipopolysaccharide biosynthetic process"/>
    <property type="evidence" value="ECO:0007669"/>
    <property type="project" value="UniProtKB-ARBA"/>
</dbReference>
<feature type="transmembrane region" description="Helical" evidence="8">
    <location>
        <begin position="344"/>
        <end position="363"/>
    </location>
</feature>
<evidence type="ECO:0000256" key="3">
    <source>
        <dbReference type="ARBA" id="ARBA00022676"/>
    </source>
</evidence>
<evidence type="ECO:0000256" key="7">
    <source>
        <dbReference type="ARBA" id="ARBA00023136"/>
    </source>
</evidence>
<evidence type="ECO:0000256" key="4">
    <source>
        <dbReference type="ARBA" id="ARBA00022679"/>
    </source>
</evidence>
<protein>
    <recommendedName>
        <fullName evidence="11">Glycosyltransferase RgtA/B/C/D-like domain-containing protein</fullName>
    </recommendedName>
</protein>
<dbReference type="GO" id="GO:0005886">
    <property type="term" value="C:plasma membrane"/>
    <property type="evidence" value="ECO:0007669"/>
    <property type="project" value="UniProtKB-SubCell"/>
</dbReference>
<dbReference type="Proteomes" id="UP000177362">
    <property type="component" value="Unassembled WGS sequence"/>
</dbReference>
<dbReference type="PANTHER" id="PTHR33908:SF11">
    <property type="entry name" value="MEMBRANE PROTEIN"/>
    <property type="match status" value="1"/>
</dbReference>
<evidence type="ECO:0008006" key="11">
    <source>
        <dbReference type="Google" id="ProtNLM"/>
    </source>
</evidence>
<dbReference type="STRING" id="1802271.A3C11_01480"/>
<feature type="transmembrane region" description="Helical" evidence="8">
    <location>
        <begin position="318"/>
        <end position="338"/>
    </location>
</feature>
<reference evidence="9 10" key="1">
    <citation type="journal article" date="2016" name="Nat. Commun.">
        <title>Thousands of microbial genomes shed light on interconnected biogeochemical processes in an aquifer system.</title>
        <authorList>
            <person name="Anantharaman K."/>
            <person name="Brown C.T."/>
            <person name="Hug L.A."/>
            <person name="Sharon I."/>
            <person name="Castelle C.J."/>
            <person name="Probst A.J."/>
            <person name="Thomas B.C."/>
            <person name="Singh A."/>
            <person name="Wilkins M.J."/>
            <person name="Karaoz U."/>
            <person name="Brodie E.L."/>
            <person name="Williams K.H."/>
            <person name="Hubbard S.S."/>
            <person name="Banfield J.F."/>
        </authorList>
    </citation>
    <scope>NUCLEOTIDE SEQUENCE [LARGE SCALE GENOMIC DNA]</scope>
</reference>
<sequence>MLFIVIQLLLVSAIPVFTYLLGKEFVSDRASIMLAVAAAIGEPLLVLFSSFLLTDGLFLFCFLVGLLFAVRFLKIPSFFNAAVMGIALGVAALIRAVGEFFLLYVAVFALWRWLSSSADVRKLFLKGFATSAVLFILVLSPWIIRNISVFHTFGVSSEGPWALYFAYIPSLYSIDRGLSFPEAKALVKKRLFDKYPEKADQRMDPSLLIKESIPLLLGEWRGILKLQVINTLWFFTHDNYAYHLERFGILEKRPVLFSPTFILASQGVKGVPQIVAYLRDSYFIPIIGRVFWVIVSIFAFLGAWILIRKHSPAESRFIALFLLGTIMYFFILSSLIGLAGEGRIRMPVMPIMFLFAAVGIMRLRFIRAMVSAKYAKNDVEEMR</sequence>
<keyword evidence="3" id="KW-0328">Glycosyltransferase</keyword>
<dbReference type="AlphaFoldDB" id="A0A1G2KR03"/>
<keyword evidence="5 8" id="KW-0812">Transmembrane</keyword>
<keyword evidence="4" id="KW-0808">Transferase</keyword>
<evidence type="ECO:0000313" key="10">
    <source>
        <dbReference type="Proteomes" id="UP000177362"/>
    </source>
</evidence>
<dbReference type="InterPro" id="IPR050297">
    <property type="entry name" value="LipidA_mod_glycosyltrf_83"/>
</dbReference>
<keyword evidence="2" id="KW-1003">Cell membrane</keyword>
<accession>A0A1G2KR03</accession>
<evidence type="ECO:0000256" key="8">
    <source>
        <dbReference type="SAM" id="Phobius"/>
    </source>
</evidence>
<organism evidence="9 10">
    <name type="scientific">Candidatus Sungbacteria bacterium RIFCSPHIGHO2_02_FULL_49_12</name>
    <dbReference type="NCBI Taxonomy" id="1802271"/>
    <lineage>
        <taxon>Bacteria</taxon>
        <taxon>Candidatus Sungiibacteriota</taxon>
    </lineage>
</organism>
<dbReference type="EMBL" id="MHQJ01000006">
    <property type="protein sequence ID" value="OHA01867.1"/>
    <property type="molecule type" value="Genomic_DNA"/>
</dbReference>
<comment type="subcellular location">
    <subcellularLocation>
        <location evidence="1">Cell membrane</location>
        <topology evidence="1">Multi-pass membrane protein</topology>
    </subcellularLocation>
</comment>
<evidence type="ECO:0000256" key="2">
    <source>
        <dbReference type="ARBA" id="ARBA00022475"/>
    </source>
</evidence>
<comment type="caution">
    <text evidence="9">The sequence shown here is derived from an EMBL/GenBank/DDBJ whole genome shotgun (WGS) entry which is preliminary data.</text>
</comment>